<evidence type="ECO:0000259" key="2">
    <source>
        <dbReference type="SMART" id="SM01043"/>
    </source>
</evidence>
<dbReference type="Gene3D" id="1.25.40.10">
    <property type="entry name" value="Tetratricopeptide repeat domain"/>
    <property type="match status" value="1"/>
</dbReference>
<organism evidence="3">
    <name type="scientific">Candidatus Tenderia electrophaga</name>
    <dbReference type="NCBI Taxonomy" id="1748243"/>
    <lineage>
        <taxon>Bacteria</taxon>
        <taxon>Pseudomonadati</taxon>
        <taxon>Pseudomonadota</taxon>
        <taxon>Gammaproteobacteria</taxon>
        <taxon>Candidatus Tenderiales</taxon>
        <taxon>Candidatus Tenderiaceae</taxon>
        <taxon>Candidatus Tenderia</taxon>
    </lineage>
</organism>
<protein>
    <recommendedName>
        <fullName evidence="2">Bacterial transcriptional activator domain-containing protein</fullName>
    </recommendedName>
</protein>
<name>A0A832JA01_9GAMM</name>
<dbReference type="Proteomes" id="UP000885832">
    <property type="component" value="Unassembled WGS sequence"/>
</dbReference>
<dbReference type="Pfam" id="PF03704">
    <property type="entry name" value="BTAD"/>
    <property type="match status" value="1"/>
</dbReference>
<dbReference type="PROSITE" id="PS50005">
    <property type="entry name" value="TPR"/>
    <property type="match status" value="1"/>
</dbReference>
<proteinExistence type="predicted"/>
<dbReference type="InterPro" id="IPR019734">
    <property type="entry name" value="TPR_rpt"/>
</dbReference>
<feature type="domain" description="Bacterial transcriptional activator" evidence="2">
    <location>
        <begin position="1"/>
        <end position="136"/>
    </location>
</feature>
<dbReference type="SMART" id="SM01043">
    <property type="entry name" value="BTAD"/>
    <property type="match status" value="1"/>
</dbReference>
<dbReference type="AlphaFoldDB" id="A0A832JA01"/>
<feature type="repeat" description="TPR" evidence="1">
    <location>
        <begin position="52"/>
        <end position="85"/>
    </location>
</feature>
<accession>A0A832JA01</accession>
<evidence type="ECO:0000313" key="3">
    <source>
        <dbReference type="EMBL" id="HHJ81192.1"/>
    </source>
</evidence>
<gene>
    <name evidence="3" type="ORF">ENJ65_06120</name>
</gene>
<comment type="caution">
    <text evidence="3">The sequence shown here is derived from an EMBL/GenBank/DDBJ whole genome shotgun (WGS) entry which is preliminary data.</text>
</comment>
<reference evidence="3" key="1">
    <citation type="journal article" date="2020" name="mSystems">
        <title>Genome- and Community-Level Interaction Insights into Carbon Utilization and Element Cycling Functions of Hydrothermarchaeota in Hydrothermal Sediment.</title>
        <authorList>
            <person name="Zhou Z."/>
            <person name="Liu Y."/>
            <person name="Xu W."/>
            <person name="Pan J."/>
            <person name="Luo Z.H."/>
            <person name="Li M."/>
        </authorList>
    </citation>
    <scope>NUCLEOTIDE SEQUENCE [LARGE SCALE GENOMIC DNA]</scope>
    <source>
        <strain evidence="3">HyVt-505</strain>
    </source>
</reference>
<dbReference type="InterPro" id="IPR005158">
    <property type="entry name" value="BTAD"/>
</dbReference>
<feature type="non-terminal residue" evidence="3">
    <location>
        <position position="1"/>
    </location>
</feature>
<dbReference type="EMBL" id="DRNF01000386">
    <property type="protein sequence ID" value="HHJ81192.1"/>
    <property type="molecule type" value="Genomic_DNA"/>
</dbReference>
<keyword evidence="1" id="KW-0802">TPR repeat</keyword>
<sequence length="147" mass="16744">SWAFEEQHEAARSGNMQNAMSAVALFQGTFDDGVADNDSLRCYRIHLERAYAELVPLLAAHYQAKDQATKALDLYRKALDLDPLNDDFCINLIKLLSERGCNAEIQKTLIRCRASRMSELSLDLPAPVLKYYRAFVAKNRRHDDHNT</sequence>
<dbReference type="InterPro" id="IPR011990">
    <property type="entry name" value="TPR-like_helical_dom_sf"/>
</dbReference>
<dbReference type="SUPFAM" id="SSF48452">
    <property type="entry name" value="TPR-like"/>
    <property type="match status" value="1"/>
</dbReference>
<evidence type="ECO:0000256" key="1">
    <source>
        <dbReference type="PROSITE-ProRule" id="PRU00339"/>
    </source>
</evidence>